<dbReference type="OrthoDB" id="10035668at2759"/>
<reference evidence="2 3" key="1">
    <citation type="journal article" date="2018" name="Sci. Rep.">
        <title>Genomic signatures of local adaptation to the degree of environmental predictability in rotifers.</title>
        <authorList>
            <person name="Franch-Gras L."/>
            <person name="Hahn C."/>
            <person name="Garcia-Roger E.M."/>
            <person name="Carmona M.J."/>
            <person name="Serra M."/>
            <person name="Gomez A."/>
        </authorList>
    </citation>
    <scope>NUCLEOTIDE SEQUENCE [LARGE SCALE GENOMIC DNA]</scope>
    <source>
        <strain evidence="2">HYR1</strain>
    </source>
</reference>
<dbReference type="Proteomes" id="UP000276133">
    <property type="component" value="Unassembled WGS sequence"/>
</dbReference>
<evidence type="ECO:0000313" key="3">
    <source>
        <dbReference type="Proteomes" id="UP000276133"/>
    </source>
</evidence>
<dbReference type="EMBL" id="REGN01009979">
    <property type="protein sequence ID" value="RMZ99969.1"/>
    <property type="molecule type" value="Genomic_DNA"/>
</dbReference>
<name>A0A3M7PLM1_BRAPC</name>
<evidence type="ECO:0000313" key="2">
    <source>
        <dbReference type="EMBL" id="RMZ99969.1"/>
    </source>
</evidence>
<keyword evidence="3" id="KW-1185">Reference proteome</keyword>
<gene>
    <name evidence="2" type="ORF">BpHYR1_040339</name>
</gene>
<organism evidence="2 3">
    <name type="scientific">Brachionus plicatilis</name>
    <name type="common">Marine rotifer</name>
    <name type="synonym">Brachionus muelleri</name>
    <dbReference type="NCBI Taxonomy" id="10195"/>
    <lineage>
        <taxon>Eukaryota</taxon>
        <taxon>Metazoa</taxon>
        <taxon>Spiralia</taxon>
        <taxon>Gnathifera</taxon>
        <taxon>Rotifera</taxon>
        <taxon>Eurotatoria</taxon>
        <taxon>Monogononta</taxon>
        <taxon>Pseudotrocha</taxon>
        <taxon>Ploima</taxon>
        <taxon>Brachionidae</taxon>
        <taxon>Brachionus</taxon>
    </lineage>
</organism>
<feature type="compositionally biased region" description="Low complexity" evidence="1">
    <location>
        <begin position="261"/>
        <end position="279"/>
    </location>
</feature>
<protein>
    <submittedName>
        <fullName evidence="2">Jerky</fullName>
    </submittedName>
</protein>
<dbReference type="AlphaFoldDB" id="A0A3M7PLM1"/>
<evidence type="ECO:0000256" key="1">
    <source>
        <dbReference type="SAM" id="MobiDB-lite"/>
    </source>
</evidence>
<comment type="caution">
    <text evidence="2">The sequence shown here is derived from an EMBL/GenBank/DDBJ whole genome shotgun (WGS) entry which is preliminary data.</text>
</comment>
<accession>A0A3M7PLM1</accession>
<sequence length="316" mass="35151">MNPTQAAKLYGITRQTLVNHLNGRNKSIKVDRSTVFNGSQEEALVELLEIVSDWGYCLDKDSLKEVVKHYAAECGVSSRFNDGSPGDDWKVELIIFTLIFRHRWNERLSFRTTNNLSSTRAASCTIKVLDHFYDLLERKLKALGLKNKPQNVFNVDETGFLCAPGKKKVFCKRAQSRVANVSFNNDKTMFTVQVCANAIGTYLPFYVLAHAVCGFEATGIFPLNRNALDRNKIKISEPYASDSEDECDLSTVNSEQHIDSTESQNSASSISQASVSAPAKRNKASTSQASVSATIELLILKQKKNERNLRGLTPSV</sequence>
<feature type="region of interest" description="Disordered" evidence="1">
    <location>
        <begin position="243"/>
        <end position="290"/>
    </location>
</feature>
<proteinExistence type="predicted"/>